<sequence length="335" mass="37243">MIDIREHGGVLSGQKKQVQFVPQPFTPVSINNQYFNSDSKMEIGKTVALIKTARNEQATVDLTTNKLIAKNGLTCYHVMMDENDDYIYGRFYDVSTYFYCCYDKNFNMVWKNPDSSLASSGILTKDYIITSKGGVIIKLSRATGEIVQTINNSDITFGGAMLWGSNETGTKIIQYQSNGKIVIINVSDLSIDKVIQTDIGTGTSLSLYGVALYKNILHVFRAYTSTLRHYMFDINGTNFTLAEAITTGGYSGDLCQISWGEGYGYNGYVKTLKKGVLVHAYNTMMLLSYKLGDGGVNKLHLAGKKVRYAMANNIHYFNFDNTSGSYAVTDYGLLR</sequence>
<gene>
    <name evidence="1" type="ORF">SD77_3484</name>
</gene>
<evidence type="ECO:0008006" key="3">
    <source>
        <dbReference type="Google" id="ProtNLM"/>
    </source>
</evidence>
<dbReference type="RefSeq" id="WP_041114640.1">
    <property type="nucleotide sequence ID" value="NZ_JARTHD010000052.1"/>
</dbReference>
<accession>A0ABR5ANQ5</accession>
<keyword evidence="2" id="KW-1185">Reference proteome</keyword>
<protein>
    <recommendedName>
        <fullName evidence="3">Phage protein</fullName>
    </recommendedName>
</protein>
<organism evidence="1 2">
    <name type="scientific">Bacillus badius</name>
    <dbReference type="NCBI Taxonomy" id="1455"/>
    <lineage>
        <taxon>Bacteria</taxon>
        <taxon>Bacillati</taxon>
        <taxon>Bacillota</taxon>
        <taxon>Bacilli</taxon>
        <taxon>Bacillales</taxon>
        <taxon>Bacillaceae</taxon>
        <taxon>Pseudobacillus</taxon>
    </lineage>
</organism>
<evidence type="ECO:0000313" key="1">
    <source>
        <dbReference type="EMBL" id="KIL72511.1"/>
    </source>
</evidence>
<name>A0ABR5ANQ5_BACBA</name>
<reference evidence="1 2" key="1">
    <citation type="submission" date="2015-01" db="EMBL/GenBank/DDBJ databases">
        <title>Genome Assembly of Bacillus badius MTCC 1458.</title>
        <authorList>
            <person name="Verma A."/>
            <person name="Khatri I."/>
            <person name="Mual P."/>
            <person name="Subramanian S."/>
            <person name="Krishnamurthi S."/>
        </authorList>
    </citation>
    <scope>NUCLEOTIDE SEQUENCE [LARGE SCALE GENOMIC DNA]</scope>
    <source>
        <strain evidence="1 2">MTCC 1458</strain>
    </source>
</reference>
<proteinExistence type="predicted"/>
<comment type="caution">
    <text evidence="1">The sequence shown here is derived from an EMBL/GenBank/DDBJ whole genome shotgun (WGS) entry which is preliminary data.</text>
</comment>
<dbReference type="Proteomes" id="UP000031982">
    <property type="component" value="Unassembled WGS sequence"/>
</dbReference>
<dbReference type="EMBL" id="JXLP01000033">
    <property type="protein sequence ID" value="KIL72511.1"/>
    <property type="molecule type" value="Genomic_DNA"/>
</dbReference>
<evidence type="ECO:0000313" key="2">
    <source>
        <dbReference type="Proteomes" id="UP000031982"/>
    </source>
</evidence>